<evidence type="ECO:0000313" key="1">
    <source>
        <dbReference type="EMBL" id="MCH90226.1"/>
    </source>
</evidence>
<reference evidence="1 2" key="1">
    <citation type="journal article" date="2018" name="Front. Plant Sci.">
        <title>Red Clover (Trifolium pratense) and Zigzag Clover (T. medium) - A Picture of Genomic Similarities and Differences.</title>
        <authorList>
            <person name="Dluhosova J."/>
            <person name="Istvanek J."/>
            <person name="Nedelnik J."/>
            <person name="Repkova J."/>
        </authorList>
    </citation>
    <scope>NUCLEOTIDE SEQUENCE [LARGE SCALE GENOMIC DNA]</scope>
    <source>
        <strain evidence="2">cv. 10/8</strain>
        <tissue evidence="1">Leaf</tissue>
    </source>
</reference>
<gene>
    <name evidence="1" type="ORF">A2U01_0011137</name>
</gene>
<proteinExistence type="predicted"/>
<accession>A0A392MRN2</accession>
<dbReference type="Proteomes" id="UP000265520">
    <property type="component" value="Unassembled WGS sequence"/>
</dbReference>
<evidence type="ECO:0000313" key="2">
    <source>
        <dbReference type="Proteomes" id="UP000265520"/>
    </source>
</evidence>
<organism evidence="1 2">
    <name type="scientific">Trifolium medium</name>
    <dbReference type="NCBI Taxonomy" id="97028"/>
    <lineage>
        <taxon>Eukaryota</taxon>
        <taxon>Viridiplantae</taxon>
        <taxon>Streptophyta</taxon>
        <taxon>Embryophyta</taxon>
        <taxon>Tracheophyta</taxon>
        <taxon>Spermatophyta</taxon>
        <taxon>Magnoliopsida</taxon>
        <taxon>eudicotyledons</taxon>
        <taxon>Gunneridae</taxon>
        <taxon>Pentapetalae</taxon>
        <taxon>rosids</taxon>
        <taxon>fabids</taxon>
        <taxon>Fabales</taxon>
        <taxon>Fabaceae</taxon>
        <taxon>Papilionoideae</taxon>
        <taxon>50 kb inversion clade</taxon>
        <taxon>NPAAA clade</taxon>
        <taxon>Hologalegina</taxon>
        <taxon>IRL clade</taxon>
        <taxon>Trifolieae</taxon>
        <taxon>Trifolium</taxon>
    </lineage>
</organism>
<sequence>MPSGKGLKKCEVFHRCHDMNMVNSKDRNMVLSQAMWDFFNTLPRAQHCWACCADINGGGPVQKPDCRRPDEVAQRIIDRLDTILELRRCGTSLTVSINLYASNYSKM</sequence>
<comment type="caution">
    <text evidence="1">The sequence shown here is derived from an EMBL/GenBank/DDBJ whole genome shotgun (WGS) entry which is preliminary data.</text>
</comment>
<protein>
    <submittedName>
        <fullName evidence="1">Uncharacterized protein</fullName>
    </submittedName>
</protein>
<dbReference type="AlphaFoldDB" id="A0A392MRN2"/>
<dbReference type="EMBL" id="LXQA010017860">
    <property type="protein sequence ID" value="MCH90226.1"/>
    <property type="molecule type" value="Genomic_DNA"/>
</dbReference>
<keyword evidence="2" id="KW-1185">Reference proteome</keyword>
<name>A0A392MRN2_9FABA</name>